<organism evidence="7 8">
    <name type="scientific">Tectimicrobiota bacterium</name>
    <dbReference type="NCBI Taxonomy" id="2528274"/>
    <lineage>
        <taxon>Bacteria</taxon>
        <taxon>Pseudomonadati</taxon>
        <taxon>Nitrospinota/Tectimicrobiota group</taxon>
        <taxon>Candidatus Tectimicrobiota</taxon>
    </lineage>
</organism>
<dbReference type="EMBL" id="JACPRF010000093">
    <property type="protein sequence ID" value="MBI2875851.1"/>
    <property type="molecule type" value="Genomic_DNA"/>
</dbReference>
<sequence>MREKRASAVDRDILQLNVDFNCGRWCESCEKFYDCDDPKRFLIYERRRMKKAQQALSTIKYKIPVAGGKGGVGKSTTTANLGVGLALRGHKVTILDQDFDGACIPKMLGLLDKRMEMCPEGLLPVEGPLGIHVLSMGNILKSEQVLTWFHDMRRGATEEFLSHTVFGERDFLLVDLPPGTSSDTVNTLQFLPDAAGIVVVTIPSQVSQGIAYKAAMLAKKAGIRILGVVENMSGYVCEACGAIEYIFQKGGGEVLAEEIDAPFLGRIPLDGRLTQAADQGTPFVSAFAESEASKAVTQILDRILVQLGDKLQRKNADSAALAEEAETSNRRESR</sequence>
<keyword evidence="1 6" id="KW-0479">Metal-binding</keyword>
<dbReference type="Proteomes" id="UP000769766">
    <property type="component" value="Unassembled WGS sequence"/>
</dbReference>
<dbReference type="PANTHER" id="PTHR23264:SF19">
    <property type="entry name" value="CYTOSOLIC FE-S CLUSTER ASSEMBLY FACTOR NUBP2"/>
    <property type="match status" value="1"/>
</dbReference>
<evidence type="ECO:0000313" key="7">
    <source>
        <dbReference type="EMBL" id="MBI2875851.1"/>
    </source>
</evidence>
<comment type="caution">
    <text evidence="7">The sequence shown here is derived from an EMBL/GenBank/DDBJ whole genome shotgun (WGS) entry which is preliminary data.</text>
</comment>
<keyword evidence="2 6" id="KW-0547">Nucleotide-binding</keyword>
<proteinExistence type="inferred from homology"/>
<feature type="binding site" evidence="6">
    <location>
        <begin position="68"/>
        <end position="75"/>
    </location>
    <ligand>
        <name>ATP</name>
        <dbReference type="ChEBI" id="CHEBI:30616"/>
    </ligand>
</feature>
<keyword evidence="6" id="KW-0378">Hydrolase</keyword>
<keyword evidence="4 6" id="KW-0408">Iron</keyword>
<dbReference type="GO" id="GO:0046872">
    <property type="term" value="F:metal ion binding"/>
    <property type="evidence" value="ECO:0007669"/>
    <property type="project" value="UniProtKB-KW"/>
</dbReference>
<evidence type="ECO:0000256" key="1">
    <source>
        <dbReference type="ARBA" id="ARBA00022723"/>
    </source>
</evidence>
<dbReference type="GO" id="GO:0005829">
    <property type="term" value="C:cytosol"/>
    <property type="evidence" value="ECO:0007669"/>
    <property type="project" value="TreeGrafter"/>
</dbReference>
<dbReference type="CDD" id="cd02037">
    <property type="entry name" value="Mrp_NBP35"/>
    <property type="match status" value="1"/>
</dbReference>
<dbReference type="GO" id="GO:0016887">
    <property type="term" value="F:ATP hydrolysis activity"/>
    <property type="evidence" value="ECO:0007669"/>
    <property type="project" value="UniProtKB-UniRule"/>
</dbReference>
<dbReference type="GO" id="GO:0016226">
    <property type="term" value="P:iron-sulfur cluster assembly"/>
    <property type="evidence" value="ECO:0007669"/>
    <property type="project" value="InterPro"/>
</dbReference>
<dbReference type="GO" id="GO:0051536">
    <property type="term" value="F:iron-sulfur cluster binding"/>
    <property type="evidence" value="ECO:0007669"/>
    <property type="project" value="UniProtKB-UniRule"/>
</dbReference>
<dbReference type="InterPro" id="IPR033756">
    <property type="entry name" value="YlxH/NBP35"/>
</dbReference>
<evidence type="ECO:0000256" key="5">
    <source>
        <dbReference type="ARBA" id="ARBA00023014"/>
    </source>
</evidence>
<evidence type="ECO:0000256" key="2">
    <source>
        <dbReference type="ARBA" id="ARBA00022741"/>
    </source>
</evidence>
<reference evidence="7" key="1">
    <citation type="submission" date="2020-07" db="EMBL/GenBank/DDBJ databases">
        <title>Huge and variable diversity of episymbiotic CPR bacteria and DPANN archaea in groundwater ecosystems.</title>
        <authorList>
            <person name="He C.Y."/>
            <person name="Keren R."/>
            <person name="Whittaker M."/>
            <person name="Farag I.F."/>
            <person name="Doudna J."/>
            <person name="Cate J.H.D."/>
            <person name="Banfield J.F."/>
        </authorList>
    </citation>
    <scope>NUCLEOTIDE SEQUENCE</scope>
    <source>
        <strain evidence="7">NC_groundwater_672_Ag_B-0.1um_62_36</strain>
    </source>
</reference>
<comment type="subunit">
    <text evidence="6">Homodimer.</text>
</comment>
<dbReference type="Pfam" id="PF10609">
    <property type="entry name" value="ParA"/>
    <property type="match status" value="1"/>
</dbReference>
<dbReference type="HAMAP" id="MF_02040">
    <property type="entry name" value="Mrp_NBP35"/>
    <property type="match status" value="1"/>
</dbReference>
<evidence type="ECO:0000313" key="8">
    <source>
        <dbReference type="Proteomes" id="UP000769766"/>
    </source>
</evidence>
<name>A0A932CML9_UNCTE</name>
<dbReference type="Gene3D" id="3.40.50.300">
    <property type="entry name" value="P-loop containing nucleotide triphosphate hydrolases"/>
    <property type="match status" value="1"/>
</dbReference>
<evidence type="ECO:0000256" key="6">
    <source>
        <dbReference type="HAMAP-Rule" id="MF_02040"/>
    </source>
</evidence>
<protein>
    <recommendedName>
        <fullName evidence="6">Iron-sulfur cluster carrier protein</fullName>
    </recommendedName>
</protein>
<dbReference type="SUPFAM" id="SSF52540">
    <property type="entry name" value="P-loop containing nucleoside triphosphate hydrolases"/>
    <property type="match status" value="1"/>
</dbReference>
<dbReference type="GO" id="GO:0140663">
    <property type="term" value="F:ATP-dependent FeS chaperone activity"/>
    <property type="evidence" value="ECO:0007669"/>
    <property type="project" value="InterPro"/>
</dbReference>
<gene>
    <name evidence="7" type="ORF">HYY20_03100</name>
</gene>
<dbReference type="InterPro" id="IPR019591">
    <property type="entry name" value="Mrp/NBP35_ATP-bd"/>
</dbReference>
<keyword evidence="3 6" id="KW-0067">ATP-binding</keyword>
<evidence type="ECO:0000256" key="4">
    <source>
        <dbReference type="ARBA" id="ARBA00023004"/>
    </source>
</evidence>
<keyword evidence="5 6" id="KW-0411">Iron-sulfur</keyword>
<comment type="function">
    <text evidence="6">Binds and transfers iron-sulfur (Fe-S) clusters to target apoproteins. Can hydrolyze ATP.</text>
</comment>
<evidence type="ECO:0000256" key="3">
    <source>
        <dbReference type="ARBA" id="ARBA00022840"/>
    </source>
</evidence>
<accession>A0A932CML9</accession>
<dbReference type="AlphaFoldDB" id="A0A932CML9"/>
<dbReference type="InterPro" id="IPR027417">
    <property type="entry name" value="P-loop_NTPase"/>
</dbReference>
<dbReference type="GO" id="GO:0005524">
    <property type="term" value="F:ATP binding"/>
    <property type="evidence" value="ECO:0007669"/>
    <property type="project" value="UniProtKB-UniRule"/>
</dbReference>
<dbReference type="PANTHER" id="PTHR23264">
    <property type="entry name" value="NUCLEOTIDE-BINDING PROTEIN NBP35 YEAST -RELATED"/>
    <property type="match status" value="1"/>
</dbReference>
<comment type="similarity">
    <text evidence="6">Belongs to the Mrp/NBP35 ATP-binding proteins family.</text>
</comment>